<evidence type="ECO:0000256" key="1">
    <source>
        <dbReference type="SAM" id="Phobius"/>
    </source>
</evidence>
<feature type="transmembrane region" description="Helical" evidence="1">
    <location>
        <begin position="20"/>
        <end position="43"/>
    </location>
</feature>
<dbReference type="AlphaFoldDB" id="A0A368G9W1"/>
<feature type="transmembrane region" description="Helical" evidence="1">
    <location>
        <begin position="71"/>
        <end position="93"/>
    </location>
</feature>
<dbReference type="OrthoDB" id="5806414at2759"/>
<feature type="transmembrane region" description="Helical" evidence="1">
    <location>
        <begin position="192"/>
        <end position="215"/>
    </location>
</feature>
<dbReference type="Proteomes" id="UP000252519">
    <property type="component" value="Unassembled WGS sequence"/>
</dbReference>
<accession>A0A368G9W1</accession>
<keyword evidence="3" id="KW-1185">Reference proteome</keyword>
<reference evidence="2 3" key="1">
    <citation type="submission" date="2014-10" db="EMBL/GenBank/DDBJ databases">
        <title>Draft genome of the hookworm Ancylostoma caninum.</title>
        <authorList>
            <person name="Mitreva M."/>
        </authorList>
    </citation>
    <scope>NUCLEOTIDE SEQUENCE [LARGE SCALE GENOMIC DNA]</scope>
    <source>
        <strain evidence="2 3">Baltimore</strain>
    </source>
</reference>
<gene>
    <name evidence="2" type="ORF">ANCCAN_14538</name>
</gene>
<dbReference type="EMBL" id="JOJR01000333">
    <property type="protein sequence ID" value="RCN39537.1"/>
    <property type="molecule type" value="Genomic_DNA"/>
</dbReference>
<keyword evidence="1" id="KW-1133">Transmembrane helix</keyword>
<evidence type="ECO:0000313" key="3">
    <source>
        <dbReference type="Proteomes" id="UP000252519"/>
    </source>
</evidence>
<sequence length="273" mass="30163">MRPTNGFLNNFDGYYPERIVISALMIADGFLAALAALICIMLLRKLVILSVPAYPIQLADRSRSAQDYNRTLASVALIKLVFGVGALGLSVFIEYEHEKVGDTDKYIKIAQEHIAAMLAIMSSNSAAENLRFYAALALAIVAAVWCIKTVDHNTMPFYKNDLKLFYQERPLGDPSATAISGARRIIVIAHGVLIGVFGILFFLCALSSVIVGTYLRVESMLTSFRIDKGTAIQGRCKRMKDNKLAGPHAYRDVRPDDSSDELFPFYAKRASEI</sequence>
<name>A0A368G9W1_ANCCA</name>
<keyword evidence="1" id="KW-0472">Membrane</keyword>
<proteinExistence type="predicted"/>
<evidence type="ECO:0000313" key="2">
    <source>
        <dbReference type="EMBL" id="RCN39537.1"/>
    </source>
</evidence>
<feature type="transmembrane region" description="Helical" evidence="1">
    <location>
        <begin position="130"/>
        <end position="147"/>
    </location>
</feature>
<protein>
    <submittedName>
        <fullName evidence="2">Uncharacterized protein</fullName>
    </submittedName>
</protein>
<comment type="caution">
    <text evidence="2">The sequence shown here is derived from an EMBL/GenBank/DDBJ whole genome shotgun (WGS) entry which is preliminary data.</text>
</comment>
<keyword evidence="1" id="KW-0812">Transmembrane</keyword>
<organism evidence="2 3">
    <name type="scientific">Ancylostoma caninum</name>
    <name type="common">Dog hookworm</name>
    <dbReference type="NCBI Taxonomy" id="29170"/>
    <lineage>
        <taxon>Eukaryota</taxon>
        <taxon>Metazoa</taxon>
        <taxon>Ecdysozoa</taxon>
        <taxon>Nematoda</taxon>
        <taxon>Chromadorea</taxon>
        <taxon>Rhabditida</taxon>
        <taxon>Rhabditina</taxon>
        <taxon>Rhabditomorpha</taxon>
        <taxon>Strongyloidea</taxon>
        <taxon>Ancylostomatidae</taxon>
        <taxon>Ancylostomatinae</taxon>
        <taxon>Ancylostoma</taxon>
    </lineage>
</organism>